<evidence type="ECO:0000313" key="3">
    <source>
        <dbReference type="EMBL" id="SOZ37885.1"/>
    </source>
</evidence>
<feature type="compositionally biased region" description="Basic and acidic residues" evidence="1">
    <location>
        <begin position="73"/>
        <end position="82"/>
    </location>
</feature>
<keyword evidence="4" id="KW-0614">Plasmid</keyword>
<dbReference type="Proteomes" id="UP000256710">
    <property type="component" value="Unassembled WGS sequence"/>
</dbReference>
<sequence>MKAAMLATALAIGSGSAAAASYAWFDRPDAEAATSHAAVSHDGYVRSFGWAWGELRLDPDTPGGEAPAPPARHARDGQRGRDIVPWPSQDACEPPRRARGKISMNLATAPAQASGGGFTGGFTGGFADGFADGKGAARPPRVVR</sequence>
<feature type="chain" id="PRO_5016564525" evidence="2">
    <location>
        <begin position="20"/>
        <end position="144"/>
    </location>
</feature>
<dbReference type="AlphaFoldDB" id="A0A375HNQ0"/>
<protein>
    <submittedName>
        <fullName evidence="4">Uncharacterized protein</fullName>
    </submittedName>
</protein>
<feature type="signal peptide" evidence="2">
    <location>
        <begin position="1"/>
        <end position="19"/>
    </location>
</feature>
<organism evidence="4 5">
    <name type="scientific">Cupriavidus neocaledonicus</name>
    <dbReference type="NCBI Taxonomy" id="1040979"/>
    <lineage>
        <taxon>Bacteria</taxon>
        <taxon>Pseudomonadati</taxon>
        <taxon>Pseudomonadota</taxon>
        <taxon>Betaproteobacteria</taxon>
        <taxon>Burkholderiales</taxon>
        <taxon>Burkholderiaceae</taxon>
        <taxon>Cupriavidus</taxon>
    </lineage>
</organism>
<geneLocation type="plasmid" evidence="4">
    <name>II</name>
</geneLocation>
<gene>
    <name evidence="3" type="ORF">CBM2605_B10102</name>
    <name evidence="4" type="ORF">CBM2607_MP10008</name>
</gene>
<evidence type="ECO:0000256" key="1">
    <source>
        <dbReference type="SAM" id="MobiDB-lite"/>
    </source>
</evidence>
<proteinExistence type="predicted"/>
<dbReference type="EMBL" id="LT984807">
    <property type="protein sequence ID" value="SPD58606.1"/>
    <property type="molecule type" value="Genomic_DNA"/>
</dbReference>
<evidence type="ECO:0000313" key="4">
    <source>
        <dbReference type="EMBL" id="SPD58606.1"/>
    </source>
</evidence>
<dbReference type="EMBL" id="OFTC01000032">
    <property type="protein sequence ID" value="SOZ37885.1"/>
    <property type="molecule type" value="Genomic_DNA"/>
</dbReference>
<evidence type="ECO:0000256" key="2">
    <source>
        <dbReference type="SAM" id="SignalP"/>
    </source>
</evidence>
<accession>A0A375HNQ0</accession>
<reference evidence="5 6" key="1">
    <citation type="submission" date="2018-01" db="EMBL/GenBank/DDBJ databases">
        <authorList>
            <person name="Clerissi C."/>
        </authorList>
    </citation>
    <scope>NUCLEOTIDE SEQUENCE [LARGE SCALE GENOMIC DNA]</scope>
    <source>
        <strain evidence="3">Cupriavidus taiwanensis STM 6082</strain>
        <strain evidence="4">Cupriavidus taiwanensis STM 6160</strain>
        <plasmid evidence="5">ii</plasmid>
        <plasmid evidence="4">II</plasmid>
    </source>
</reference>
<evidence type="ECO:0000313" key="5">
    <source>
        <dbReference type="Proteomes" id="UP000255168"/>
    </source>
</evidence>
<keyword evidence="2" id="KW-0732">Signal</keyword>
<geneLocation type="plasmid" evidence="5">
    <name>ii</name>
</geneLocation>
<keyword evidence="6" id="KW-1185">Reference proteome</keyword>
<name>A0A375HNQ0_9BURK</name>
<feature type="region of interest" description="Disordered" evidence="1">
    <location>
        <begin position="58"/>
        <end position="97"/>
    </location>
</feature>
<evidence type="ECO:0000313" key="6">
    <source>
        <dbReference type="Proteomes" id="UP000256710"/>
    </source>
</evidence>
<dbReference type="RefSeq" id="WP_240619836.1">
    <property type="nucleotide sequence ID" value="NZ_AQUR01000092.1"/>
</dbReference>
<dbReference type="Proteomes" id="UP000255168">
    <property type="component" value="Plasmid II"/>
</dbReference>